<dbReference type="InterPro" id="IPR001138">
    <property type="entry name" value="Zn2Cys6_DnaBD"/>
</dbReference>
<evidence type="ECO:0000256" key="3">
    <source>
        <dbReference type="SAM" id="MobiDB-lite"/>
    </source>
</evidence>
<dbReference type="InterPro" id="IPR036864">
    <property type="entry name" value="Zn2-C6_fun-type_DNA-bd_sf"/>
</dbReference>
<feature type="compositionally biased region" description="Low complexity" evidence="3">
    <location>
        <begin position="895"/>
        <end position="908"/>
    </location>
</feature>
<feature type="compositionally biased region" description="Gly residues" evidence="3">
    <location>
        <begin position="955"/>
        <end position="964"/>
    </location>
</feature>
<feature type="compositionally biased region" description="Low complexity" evidence="3">
    <location>
        <begin position="188"/>
        <end position="198"/>
    </location>
</feature>
<evidence type="ECO:0000259" key="4">
    <source>
        <dbReference type="PROSITE" id="PS50048"/>
    </source>
</evidence>
<feature type="domain" description="Zn(2)-C6 fungal-type" evidence="4">
    <location>
        <begin position="64"/>
        <end position="92"/>
    </location>
</feature>
<dbReference type="PROSITE" id="PS50048">
    <property type="entry name" value="ZN2_CY6_FUNGAL_2"/>
    <property type="match status" value="1"/>
</dbReference>
<dbReference type="GO" id="GO:0000981">
    <property type="term" value="F:DNA-binding transcription factor activity, RNA polymerase II-specific"/>
    <property type="evidence" value="ECO:0007669"/>
    <property type="project" value="InterPro"/>
</dbReference>
<dbReference type="GO" id="GO:0008270">
    <property type="term" value="F:zinc ion binding"/>
    <property type="evidence" value="ECO:0007669"/>
    <property type="project" value="InterPro"/>
</dbReference>
<feature type="compositionally biased region" description="Gly residues" evidence="3">
    <location>
        <begin position="974"/>
        <end position="994"/>
    </location>
</feature>
<dbReference type="OrthoDB" id="5391043at2759"/>
<dbReference type="PROSITE" id="PS00463">
    <property type="entry name" value="ZN2_CY6_FUNGAL_1"/>
    <property type="match status" value="1"/>
</dbReference>
<protein>
    <recommendedName>
        <fullName evidence="4">Zn(2)-C6 fungal-type domain-containing protein</fullName>
    </recommendedName>
</protein>
<dbReference type="InterPro" id="IPR021858">
    <property type="entry name" value="Fun_TF"/>
</dbReference>
<feature type="region of interest" description="Disordered" evidence="3">
    <location>
        <begin position="133"/>
        <end position="263"/>
    </location>
</feature>
<comment type="subcellular location">
    <subcellularLocation>
        <location evidence="1">Nucleus</location>
    </subcellularLocation>
</comment>
<accession>A0A6A6NLZ5</accession>
<feature type="compositionally biased region" description="Low complexity" evidence="3">
    <location>
        <begin position="251"/>
        <end position="263"/>
    </location>
</feature>
<dbReference type="Pfam" id="PF00172">
    <property type="entry name" value="Zn_clus"/>
    <property type="match status" value="1"/>
</dbReference>
<feature type="compositionally biased region" description="Pro residues" evidence="3">
    <location>
        <begin position="807"/>
        <end position="816"/>
    </location>
</feature>
<feature type="compositionally biased region" description="Basic and acidic residues" evidence="3">
    <location>
        <begin position="688"/>
        <end position="698"/>
    </location>
</feature>
<name>A0A6A6NLZ5_9PEZI</name>
<feature type="region of interest" description="Disordered" evidence="3">
    <location>
        <begin position="317"/>
        <end position="336"/>
    </location>
</feature>
<dbReference type="Proteomes" id="UP000799766">
    <property type="component" value="Unassembled WGS sequence"/>
</dbReference>
<feature type="compositionally biased region" description="Low complexity" evidence="3">
    <location>
        <begin position="817"/>
        <end position="838"/>
    </location>
</feature>
<gene>
    <name evidence="5" type="ORF">BDY21DRAFT_375323</name>
</gene>
<feature type="region of interest" description="Disordered" evidence="3">
    <location>
        <begin position="638"/>
        <end position="671"/>
    </location>
</feature>
<dbReference type="PANTHER" id="PTHR37534:SF23">
    <property type="entry name" value="ZN(II)2CYS6 TRANSCRIPTION FACTOR (EUROFUNG)"/>
    <property type="match status" value="1"/>
</dbReference>
<reference evidence="5" key="1">
    <citation type="journal article" date="2020" name="Stud. Mycol.">
        <title>101 Dothideomycetes genomes: a test case for predicting lifestyles and emergence of pathogens.</title>
        <authorList>
            <person name="Haridas S."/>
            <person name="Albert R."/>
            <person name="Binder M."/>
            <person name="Bloem J."/>
            <person name="Labutti K."/>
            <person name="Salamov A."/>
            <person name="Andreopoulos B."/>
            <person name="Baker S."/>
            <person name="Barry K."/>
            <person name="Bills G."/>
            <person name="Bluhm B."/>
            <person name="Cannon C."/>
            <person name="Castanera R."/>
            <person name="Culley D."/>
            <person name="Daum C."/>
            <person name="Ezra D."/>
            <person name="Gonzalez J."/>
            <person name="Henrissat B."/>
            <person name="Kuo A."/>
            <person name="Liang C."/>
            <person name="Lipzen A."/>
            <person name="Lutzoni F."/>
            <person name="Magnuson J."/>
            <person name="Mondo S."/>
            <person name="Nolan M."/>
            <person name="Ohm R."/>
            <person name="Pangilinan J."/>
            <person name="Park H.-J."/>
            <person name="Ramirez L."/>
            <person name="Alfaro M."/>
            <person name="Sun H."/>
            <person name="Tritt A."/>
            <person name="Yoshinaga Y."/>
            <person name="Zwiers L.-H."/>
            <person name="Turgeon B."/>
            <person name="Goodwin S."/>
            <person name="Spatafora J."/>
            <person name="Crous P."/>
            <person name="Grigoriev I."/>
        </authorList>
    </citation>
    <scope>NUCLEOTIDE SEQUENCE</scope>
    <source>
        <strain evidence="5">ATCC 16933</strain>
    </source>
</reference>
<evidence type="ECO:0000256" key="2">
    <source>
        <dbReference type="ARBA" id="ARBA00023242"/>
    </source>
</evidence>
<feature type="compositionally biased region" description="Low complexity" evidence="3">
    <location>
        <begin position="277"/>
        <end position="290"/>
    </location>
</feature>
<organism evidence="5 6">
    <name type="scientific">Lineolata rhizophorae</name>
    <dbReference type="NCBI Taxonomy" id="578093"/>
    <lineage>
        <taxon>Eukaryota</taxon>
        <taxon>Fungi</taxon>
        <taxon>Dikarya</taxon>
        <taxon>Ascomycota</taxon>
        <taxon>Pezizomycotina</taxon>
        <taxon>Dothideomycetes</taxon>
        <taxon>Dothideomycetes incertae sedis</taxon>
        <taxon>Lineolatales</taxon>
        <taxon>Lineolataceae</taxon>
        <taxon>Lineolata</taxon>
    </lineage>
</organism>
<feature type="region of interest" description="Disordered" evidence="3">
    <location>
        <begin position="277"/>
        <end position="311"/>
    </location>
</feature>
<dbReference type="EMBL" id="MU001704">
    <property type="protein sequence ID" value="KAF2452751.1"/>
    <property type="molecule type" value="Genomic_DNA"/>
</dbReference>
<feature type="region of interest" description="Disordered" evidence="3">
    <location>
        <begin position="1"/>
        <end position="60"/>
    </location>
</feature>
<feature type="compositionally biased region" description="Polar residues" evidence="3">
    <location>
        <begin position="291"/>
        <end position="311"/>
    </location>
</feature>
<feature type="compositionally biased region" description="Gly residues" evidence="3">
    <location>
        <begin position="924"/>
        <end position="934"/>
    </location>
</feature>
<feature type="region of interest" description="Disordered" evidence="3">
    <location>
        <begin position="688"/>
        <end position="715"/>
    </location>
</feature>
<keyword evidence="6" id="KW-1185">Reference proteome</keyword>
<feature type="region of interest" description="Disordered" evidence="3">
    <location>
        <begin position="799"/>
        <end position="1047"/>
    </location>
</feature>
<dbReference type="GO" id="GO:0045944">
    <property type="term" value="P:positive regulation of transcription by RNA polymerase II"/>
    <property type="evidence" value="ECO:0007669"/>
    <property type="project" value="TreeGrafter"/>
</dbReference>
<feature type="compositionally biased region" description="Polar residues" evidence="3">
    <location>
        <begin position="317"/>
        <end position="334"/>
    </location>
</feature>
<proteinExistence type="predicted"/>
<evidence type="ECO:0000313" key="5">
    <source>
        <dbReference type="EMBL" id="KAF2452751.1"/>
    </source>
</evidence>
<dbReference type="GO" id="GO:0005634">
    <property type="term" value="C:nucleus"/>
    <property type="evidence" value="ECO:0007669"/>
    <property type="project" value="UniProtKB-SubCell"/>
</dbReference>
<dbReference type="CDD" id="cd00067">
    <property type="entry name" value="GAL4"/>
    <property type="match status" value="1"/>
</dbReference>
<feature type="compositionally biased region" description="Low complexity" evidence="3">
    <location>
        <begin position="856"/>
        <end position="865"/>
    </location>
</feature>
<sequence>MAPDGVPIPNQAASGGESERPTAAGSGSGGPADQANPSAQDNSGAGNSSSTTQNPRLRKRTKTGCLTCRKRRIKCGEERPICNNCVKSRRTCEGYNPRIVFRPPMSDWPMDAGPTSTIPYHTAMMPGARPPYNAPHSAMQQPMTPLTPLRPRPTEYDYGAYNQAQQPRPQEPLSAGPFHGGAANRGDQQYAQQYSQHQVPHTPAGQPGYPQQVATPYAPQYPGQEQYFRPEQQHGMLHGQQQHQQPRHQHQNPTQQPQQVPQQQYTPITPGFAAQAFDQGAQSSSQAPQSRHPTASQPIPPSAQHQYPQQAQEPFQYGSSNVASQQHSGSSASEWATDPKTMAENLQAQYTRVDIPHQPIMDEKPPIYSAVDEKPTFQPLPENQGFLLTQSFFPGNVSPTQDLHDAAVEGVDDDYYDVLDEEMEDQEPLFPQARDGRKDISMMLAVHREHGSDTTIRRFDQFIQEGMLDHYRAEFHANPLKNPKTARVFIHFIHATGPSLSIYDRRSRNPGALFSEGPVPPSLQSLWSYTLPLKALHNQGLLHAMLALASLHIARLQGAADTPSFQHYAFALKRIHAAVGGTRKRRHNVTTLAASLLLGFYEVMTGDHMSWSRHLAGAKQLLVEIDYVGMTKRFRQTQALGADRQAKEQQGALMTQRGPMPPPPKLPGDDRVNEGLVSEIIGREVDYDRRGHVEESGHRSSFSGGYGGNPGEEPLDTQEFEIYQDLFWWYCRHDAFQSIVSGNRLLMSYDRWSDCPPRGPIGKPDAVYATNDYLLLLIGRVAEFSARDRRRKLRVMKANGGSWRPWPGFPHAPPAGFPQGQQSSGPPRGPGAPVAGPSPSDPPPGFGQFGPGGPPFGQQSPYGQPSAGTGMGMGMGGPPPGQMPFGGGTSPHSPFGPQMGGAMPPQGYGPQGGGQSSPQTPGGMPFGQGMGQGHGMPPQMGQQHVQGGIQMPPQGGLGGFGGPLGGPPSMAGPPGMGGPPAMGVPPGMGGAPGMGGPPKPPQMPDFLGMAPTGSRVRMPSSYGPSDGGQSPLDSPSEPDSDLTAQTEAAEREWLELKQVLNNFASYLGSAYQPLPADIVQRIQSPFGDALQYRGYDIGVIWAMYHTTQIIHARSHPAMPAAAMMAAGIAARWTAPNATEIGRISAGIVPTPAGTPLSPSLGAALNETTMALFFAGVQLVDQAQRAWTVHRLRDIGKRTGWATAALIAHGCENAWERAGQAGRGPPYTRIRDEKSTDDRLAGKIDDAAHGWKPPQDPSDRRFVHIYPGTRVHWAMGLLSLEEDMKKMAEQDKGDD</sequence>
<dbReference type="Gene3D" id="4.10.240.10">
    <property type="entry name" value="Zn(2)-C6 fungal-type DNA-binding domain"/>
    <property type="match status" value="1"/>
</dbReference>
<dbReference type="SMART" id="SM00066">
    <property type="entry name" value="GAL4"/>
    <property type="match status" value="1"/>
</dbReference>
<evidence type="ECO:0000256" key="1">
    <source>
        <dbReference type="ARBA" id="ARBA00004123"/>
    </source>
</evidence>
<evidence type="ECO:0000313" key="6">
    <source>
        <dbReference type="Proteomes" id="UP000799766"/>
    </source>
</evidence>
<dbReference type="SUPFAM" id="SSF57701">
    <property type="entry name" value="Zn2/Cys6 DNA-binding domain"/>
    <property type="match status" value="1"/>
</dbReference>
<dbReference type="GO" id="GO:0000976">
    <property type="term" value="F:transcription cis-regulatory region binding"/>
    <property type="evidence" value="ECO:0007669"/>
    <property type="project" value="TreeGrafter"/>
</dbReference>
<feature type="compositionally biased region" description="Polar residues" evidence="3">
    <location>
        <begin position="35"/>
        <end position="55"/>
    </location>
</feature>
<dbReference type="PANTHER" id="PTHR37534">
    <property type="entry name" value="TRANSCRIPTIONAL ACTIVATOR PROTEIN UGA3"/>
    <property type="match status" value="1"/>
</dbReference>
<dbReference type="CDD" id="cd12148">
    <property type="entry name" value="fungal_TF_MHR"/>
    <property type="match status" value="1"/>
</dbReference>
<keyword evidence="2" id="KW-0539">Nucleus</keyword>
<feature type="compositionally biased region" description="Low complexity" evidence="3">
    <location>
        <begin position="233"/>
        <end position="244"/>
    </location>
</feature>
<dbReference type="Pfam" id="PF11951">
    <property type="entry name" value="Fungal_trans_2"/>
    <property type="match status" value="1"/>
</dbReference>